<comment type="caution">
    <text evidence="6">The sequence shown here is derived from an EMBL/GenBank/DDBJ whole genome shotgun (WGS) entry which is preliminary data.</text>
</comment>
<evidence type="ECO:0000256" key="1">
    <source>
        <dbReference type="ARBA" id="ARBA00008857"/>
    </source>
</evidence>
<dbReference type="InterPro" id="IPR002104">
    <property type="entry name" value="Integrase_catalytic"/>
</dbReference>
<name>A0A1R0Y6R6_9BACL</name>
<proteinExistence type="inferred from homology"/>
<dbReference type="GO" id="GO:0003677">
    <property type="term" value="F:DNA binding"/>
    <property type="evidence" value="ECO:0007669"/>
    <property type="project" value="UniProtKB-KW"/>
</dbReference>
<dbReference type="RefSeq" id="WP_076117694.1">
    <property type="nucleotide sequence ID" value="NZ_MPTC01000003.1"/>
</dbReference>
<dbReference type="PROSITE" id="PS51898">
    <property type="entry name" value="TYR_RECOMBINASE"/>
    <property type="match status" value="1"/>
</dbReference>
<dbReference type="InterPro" id="IPR010998">
    <property type="entry name" value="Integrase_recombinase_N"/>
</dbReference>
<dbReference type="Gene3D" id="1.10.150.130">
    <property type="match status" value="1"/>
</dbReference>
<sequence>MEGSVKKDEETNKWFYVADVGKKPNGKRNQKKKRGFKTKREAEKALNELLNQVHLGTYVEPSKLLYKDYLKQWLEDKQTKVRASTLQTYSWLVENHIIPSLGQVELAKLTPMLIQQTYTTMMKESKLGSENVQKIHTLVNDSLKRAERWGLIAKNPAALVERPRAEKKEIRIWDMKELNVFLWSARESRYYIAFFLAAWTGMRQGEILGLRWKDIDFDNNTLRVVQTLRHNSTELVSTTKTKASNRNIALSNQTIEALQKHRRRLVKERLHAGEVYNNHDLVVCTAVGTPLNSRNLNRTFYDLIKKAKIRRISFHSLRHTHASLMLASGEHVKIVSERLGHANIRITLDTYSHLLPNMQRDAAQNFDKLMLSGDSLIEAVNQN</sequence>
<dbReference type="Proteomes" id="UP000187439">
    <property type="component" value="Unassembled WGS sequence"/>
</dbReference>
<evidence type="ECO:0000259" key="5">
    <source>
        <dbReference type="PROSITE" id="PS51898"/>
    </source>
</evidence>
<dbReference type="Pfam" id="PF14657">
    <property type="entry name" value="Arm-DNA-bind_4"/>
    <property type="match status" value="1"/>
</dbReference>
<organism evidence="6 7">
    <name type="scientific">Paenibacillus odorifer</name>
    <dbReference type="NCBI Taxonomy" id="189426"/>
    <lineage>
        <taxon>Bacteria</taxon>
        <taxon>Bacillati</taxon>
        <taxon>Bacillota</taxon>
        <taxon>Bacilli</taxon>
        <taxon>Bacillales</taxon>
        <taxon>Paenibacillaceae</taxon>
        <taxon>Paenibacillus</taxon>
    </lineage>
</organism>
<keyword evidence="2" id="KW-0229">DNA integration</keyword>
<dbReference type="Pfam" id="PF00589">
    <property type="entry name" value="Phage_integrase"/>
    <property type="match status" value="1"/>
</dbReference>
<accession>A0A1R0Y6R6</accession>
<dbReference type="PANTHER" id="PTHR30349">
    <property type="entry name" value="PHAGE INTEGRASE-RELATED"/>
    <property type="match status" value="1"/>
</dbReference>
<reference evidence="6 7" key="1">
    <citation type="submission" date="2016-10" db="EMBL/GenBank/DDBJ databases">
        <title>Paenibacillus species isolates.</title>
        <authorList>
            <person name="Beno S.M."/>
        </authorList>
    </citation>
    <scope>NUCLEOTIDE SEQUENCE [LARGE SCALE GENOMIC DNA]</scope>
    <source>
        <strain evidence="6 7">FSL H7-0710</strain>
    </source>
</reference>
<dbReference type="InterPro" id="IPR013762">
    <property type="entry name" value="Integrase-like_cat_sf"/>
</dbReference>
<gene>
    <name evidence="6" type="ORF">BSK52_05880</name>
</gene>
<feature type="domain" description="Tyr recombinase" evidence="5">
    <location>
        <begin position="168"/>
        <end position="364"/>
    </location>
</feature>
<evidence type="ECO:0000313" key="7">
    <source>
        <dbReference type="Proteomes" id="UP000187439"/>
    </source>
</evidence>
<dbReference type="OrthoDB" id="9803188at2"/>
<keyword evidence="4" id="KW-0233">DNA recombination</keyword>
<protein>
    <submittedName>
        <fullName evidence="6">Site-specific integrase</fullName>
    </submittedName>
</protein>
<dbReference type="InterPro" id="IPR028259">
    <property type="entry name" value="AP2-like_int_N"/>
</dbReference>
<dbReference type="Pfam" id="PF14659">
    <property type="entry name" value="Phage_int_SAM_3"/>
    <property type="match status" value="1"/>
</dbReference>
<evidence type="ECO:0000313" key="6">
    <source>
        <dbReference type="EMBL" id="OMD43028.1"/>
    </source>
</evidence>
<evidence type="ECO:0000256" key="2">
    <source>
        <dbReference type="ARBA" id="ARBA00022908"/>
    </source>
</evidence>
<keyword evidence="3" id="KW-0238">DNA-binding</keyword>
<dbReference type="AlphaFoldDB" id="A0A1R0Y6R6"/>
<dbReference type="GO" id="GO:0006310">
    <property type="term" value="P:DNA recombination"/>
    <property type="evidence" value="ECO:0007669"/>
    <property type="project" value="UniProtKB-KW"/>
</dbReference>
<comment type="similarity">
    <text evidence="1">Belongs to the 'phage' integrase family.</text>
</comment>
<dbReference type="Gene3D" id="1.10.443.10">
    <property type="entry name" value="Intergrase catalytic core"/>
    <property type="match status" value="1"/>
</dbReference>
<evidence type="ECO:0000256" key="4">
    <source>
        <dbReference type="ARBA" id="ARBA00023172"/>
    </source>
</evidence>
<dbReference type="PANTHER" id="PTHR30349:SF64">
    <property type="entry name" value="PROPHAGE INTEGRASE INTD-RELATED"/>
    <property type="match status" value="1"/>
</dbReference>
<dbReference type="SUPFAM" id="SSF56349">
    <property type="entry name" value="DNA breaking-rejoining enzymes"/>
    <property type="match status" value="1"/>
</dbReference>
<dbReference type="InterPro" id="IPR004107">
    <property type="entry name" value="Integrase_SAM-like_N"/>
</dbReference>
<dbReference type="EMBL" id="MPTC01000003">
    <property type="protein sequence ID" value="OMD43028.1"/>
    <property type="molecule type" value="Genomic_DNA"/>
</dbReference>
<evidence type="ECO:0000256" key="3">
    <source>
        <dbReference type="ARBA" id="ARBA00023125"/>
    </source>
</evidence>
<dbReference type="InterPro" id="IPR050090">
    <property type="entry name" value="Tyrosine_recombinase_XerCD"/>
</dbReference>
<dbReference type="CDD" id="cd01189">
    <property type="entry name" value="INT_ICEBs1_C_like"/>
    <property type="match status" value="1"/>
</dbReference>
<dbReference type="GO" id="GO:0015074">
    <property type="term" value="P:DNA integration"/>
    <property type="evidence" value="ECO:0007669"/>
    <property type="project" value="UniProtKB-KW"/>
</dbReference>
<dbReference type="InterPro" id="IPR011010">
    <property type="entry name" value="DNA_brk_join_enz"/>
</dbReference>